<feature type="region of interest" description="Disordered" evidence="3">
    <location>
        <begin position="634"/>
        <end position="656"/>
    </location>
</feature>
<evidence type="ECO:0000313" key="6">
    <source>
        <dbReference type="RefSeq" id="XP_008793752.2"/>
    </source>
</evidence>
<dbReference type="CDD" id="cd21865">
    <property type="entry name" value="DEUBAD_NFRKB"/>
    <property type="match status" value="1"/>
</dbReference>
<feature type="compositionally biased region" description="Acidic residues" evidence="3">
    <location>
        <begin position="229"/>
        <end position="239"/>
    </location>
</feature>
<evidence type="ECO:0000256" key="1">
    <source>
        <dbReference type="ARBA" id="ARBA00004123"/>
    </source>
</evidence>
<reference evidence="5" key="1">
    <citation type="journal article" date="2019" name="Nat. Commun.">
        <title>Genome-wide association mapping of date palm fruit traits.</title>
        <authorList>
            <person name="Hazzouri K.M."/>
            <person name="Gros-Balthazard M."/>
            <person name="Flowers J.M."/>
            <person name="Copetti D."/>
            <person name="Lemansour A."/>
            <person name="Lebrun M."/>
            <person name="Masmoudi K."/>
            <person name="Ferrand S."/>
            <person name="Dhar M.I."/>
            <person name="Fresquez Z.A."/>
            <person name="Rosas U."/>
            <person name="Zhang J."/>
            <person name="Talag J."/>
            <person name="Lee S."/>
            <person name="Kudrna D."/>
            <person name="Powell R.F."/>
            <person name="Leitch I.J."/>
            <person name="Krueger R.R."/>
            <person name="Wing R.A."/>
            <person name="Amiri K.M.A."/>
            <person name="Purugganan M.D."/>
        </authorList>
    </citation>
    <scope>NUCLEOTIDE SEQUENCE [LARGE SCALE GENOMIC DNA]</scope>
    <source>
        <strain evidence="5">cv. Khalas</strain>
    </source>
</reference>
<feature type="compositionally biased region" description="Low complexity" evidence="3">
    <location>
        <begin position="16"/>
        <end position="26"/>
    </location>
</feature>
<accession>A0A8B7C845</accession>
<feature type="compositionally biased region" description="Polar residues" evidence="3">
    <location>
        <begin position="787"/>
        <end position="798"/>
    </location>
</feature>
<keyword evidence="5" id="KW-1185">Reference proteome</keyword>
<feature type="domain" description="DEUBAD" evidence="4">
    <location>
        <begin position="83"/>
        <end position="196"/>
    </location>
</feature>
<dbReference type="Pfam" id="PF25793">
    <property type="entry name" value="WHD_2nd_NFRKB"/>
    <property type="match status" value="1"/>
</dbReference>
<feature type="region of interest" description="Disordered" evidence="3">
    <location>
        <begin position="561"/>
        <end position="593"/>
    </location>
</feature>
<dbReference type="GO" id="GO:0031011">
    <property type="term" value="C:Ino80 complex"/>
    <property type="evidence" value="ECO:0007669"/>
    <property type="project" value="InterPro"/>
</dbReference>
<organism evidence="5 6">
    <name type="scientific">Phoenix dactylifera</name>
    <name type="common">Date palm</name>
    <dbReference type="NCBI Taxonomy" id="42345"/>
    <lineage>
        <taxon>Eukaryota</taxon>
        <taxon>Viridiplantae</taxon>
        <taxon>Streptophyta</taxon>
        <taxon>Embryophyta</taxon>
        <taxon>Tracheophyta</taxon>
        <taxon>Spermatophyta</taxon>
        <taxon>Magnoliopsida</taxon>
        <taxon>Liliopsida</taxon>
        <taxon>Arecaceae</taxon>
        <taxon>Coryphoideae</taxon>
        <taxon>Phoeniceae</taxon>
        <taxon>Phoenix</taxon>
    </lineage>
</organism>
<dbReference type="GeneID" id="103709973"/>
<gene>
    <name evidence="6 7" type="primary">LOC103709973</name>
</gene>
<dbReference type="KEGG" id="pda:103709973"/>
<dbReference type="PROSITE" id="PS51916">
    <property type="entry name" value="DEUBAD"/>
    <property type="match status" value="1"/>
</dbReference>
<sequence>MAIVKNSFRVSRLDGDSSPGSRGSVSSEEEEDEVRTRSSASDIDVSDVSDVDSGMGSDEFDLSELGEAGTEFCQVGNQSCSIPLELYELPDLGAVLSLETWNECLSEEERFGLAEYLPDVDQETFCRTLKELFSGQNFHFGSPLVELFNRLKGGLCDPRIVLYHRGLNFLQRRDHYHHLRKYQNAMVGSLIRIRDAWQNCAGYGIEERLRLLNILRSQRPLHYERDGEVGSETDSESGDSGDHHWTKRFKMDRQAVLSSRPSFDILSHGSGMPMEQMKFGKENSKGVLKVAAPKVSAQKEYFGAAGQYPSAAKHSGEAKTRPPMSLLALHRQDQVAGYDLGNSQRARHQMSGDEDDLEEQGYEMGLQGDWNAVRGNAAARTNLLKPGKKQELLKRYGRGIFGDDGPDGYDGLSYYQGRSRNSDQAVTVASYDHQSLETMKQAMYTEEWAYPAREQPNYQALKGNQVDQSAGTQPFRHNKKLEEAISMDRGKKWKVGDDYKIGKSKVGHDSKIKSYKTIPAQMDDSYFHSDFRAKTLQGKIKIKSAQYEEMSMGYARGTTMYAQSEETESDSSDQVEEDGGIDPSARKLGHLSGDIEVRHPGLVKSLYDSKKANKLAKMDKKAYSRFPDGATNIYTREEEPYSTKRKQKGKTNEPNYLNDVKFMKKGQVPQSKEKLQPPLLKTYNTGKKHIGMVDLDNSSRQPIYSRDYGSGMLDEQEENLDGSSKLLGSQMRVNKSGNRNQPSDARTIEADCHEKLNMSLLGCNTVKKRPKVKPEGMYVDKPDEPRYQQSSPKQQIDDQSVMKKKGKRKADAASDSLTVATPEPSILQKRTADVDLEGKLQKKPFTLITPTIHTGFSFSIIHLLSAIRKAMITPTTEDSAVMGKHREKNDGRPKLMRGEQSSLLQVVNGPWMRHSHEKMDGHTSEHAGQNNLPFLTVQEIVNRVRSNPGDPCILETQEPLQDLVRGVLKIFSSKTAPLGAKGWKALVFYEKSNKSWMWVGPVITSSSDNDTVEEETSAEAWGIPHKMLVKLVDAFANWLKSGQETLQQIGSLPAPPISMLSNLDEKERFKDLRAQKSLSTISPSSDEMRAYFRKEELLRYSIPDRAFSYTAADGKKSIVAPLRRGGGKPTSKARDHFMLKPDRPPHVTILCLVRDAAARLPGSIGTRADVCTLIRDSQYIVEDVSDAQVNQVVSGALDRLHYERDPCVQFDGERKLWVYLHRDREEEDFEDDGTSSTKKWKRQRKDATDQSDMGAVNDGSYHATGDPTVGGSTAGYDYDPDPNIESSSIKVGEKSELVYNDSRPDMENIQSFVDSKPSSRNQSGSRSWEALGLNPLREDKMVCQENSTNEDFDDEAFSREKPVGLLSTGLL</sequence>
<evidence type="ECO:0000256" key="3">
    <source>
        <dbReference type="SAM" id="MobiDB-lite"/>
    </source>
</evidence>
<dbReference type="RefSeq" id="XP_038980170.1">
    <property type="nucleotide sequence ID" value="XM_039124242.1"/>
</dbReference>
<name>A0A8B7C845_PHODC</name>
<evidence type="ECO:0000313" key="7">
    <source>
        <dbReference type="RefSeq" id="XP_038980170.1"/>
    </source>
</evidence>
<dbReference type="PANTHER" id="PTHR13052:SF0">
    <property type="entry name" value="DNA-BINDING PROTEIN-LIKE"/>
    <property type="match status" value="1"/>
</dbReference>
<feature type="compositionally biased region" description="Polar residues" evidence="3">
    <location>
        <begin position="1311"/>
        <end position="1326"/>
    </location>
</feature>
<feature type="region of interest" description="Disordered" evidence="3">
    <location>
        <begin position="1311"/>
        <end position="1332"/>
    </location>
</feature>
<evidence type="ECO:0000259" key="4">
    <source>
        <dbReference type="PROSITE" id="PS51916"/>
    </source>
</evidence>
<feature type="region of interest" description="Disordered" evidence="3">
    <location>
        <begin position="1227"/>
        <end position="1292"/>
    </location>
</feature>
<reference evidence="6 7" key="2">
    <citation type="submission" date="2025-04" db="UniProtKB">
        <authorList>
            <consortium name="RefSeq"/>
        </authorList>
    </citation>
    <scope>IDENTIFICATION</scope>
    <source>
        <tissue evidence="6 7">Young leaves</tissue>
    </source>
</reference>
<proteinExistence type="predicted"/>
<protein>
    <submittedName>
        <fullName evidence="6 7">Uncharacterized protein LOC103709973</fullName>
    </submittedName>
</protein>
<dbReference type="InterPro" id="IPR057748">
    <property type="entry name" value="NFRKB_WH_2"/>
</dbReference>
<feature type="compositionally biased region" description="Basic and acidic residues" evidence="3">
    <location>
        <begin position="772"/>
        <end position="786"/>
    </location>
</feature>
<dbReference type="RefSeq" id="XP_008793752.2">
    <property type="nucleotide sequence ID" value="XM_008795530.3"/>
</dbReference>
<feature type="compositionally biased region" description="Acidic residues" evidence="3">
    <location>
        <begin position="565"/>
        <end position="580"/>
    </location>
</feature>
<feature type="region of interest" description="Disordered" evidence="3">
    <location>
        <begin position="1"/>
        <end position="60"/>
    </location>
</feature>
<evidence type="ECO:0000313" key="5">
    <source>
        <dbReference type="Proteomes" id="UP000228380"/>
    </source>
</evidence>
<dbReference type="PANTHER" id="PTHR13052">
    <property type="entry name" value="NFRKB-RELATED"/>
    <property type="match status" value="1"/>
</dbReference>
<feature type="region of interest" description="Disordered" evidence="3">
    <location>
        <begin position="225"/>
        <end position="245"/>
    </location>
</feature>
<dbReference type="OrthoDB" id="70874at2759"/>
<dbReference type="InterPro" id="IPR044867">
    <property type="entry name" value="DEUBAD_dom"/>
</dbReference>
<feature type="region of interest" description="Disordered" evidence="3">
    <location>
        <begin position="772"/>
        <end position="820"/>
    </location>
</feature>
<keyword evidence="2" id="KW-0539">Nucleus</keyword>
<evidence type="ECO:0000256" key="2">
    <source>
        <dbReference type="ARBA" id="ARBA00023242"/>
    </source>
</evidence>
<dbReference type="InterPro" id="IPR024867">
    <property type="entry name" value="NFRKB"/>
</dbReference>
<comment type="subcellular location">
    <subcellularLocation>
        <location evidence="1">Nucleus</location>
    </subcellularLocation>
</comment>
<dbReference type="Proteomes" id="UP000228380">
    <property type="component" value="Chromosome 3"/>
</dbReference>